<dbReference type="RefSeq" id="WP_068513584.1">
    <property type="nucleotide sequence ID" value="NZ_AP014945.1"/>
</dbReference>
<evidence type="ECO:0000256" key="4">
    <source>
        <dbReference type="ARBA" id="ARBA00013149"/>
    </source>
</evidence>
<dbReference type="AlphaFoldDB" id="A0A0U5AZJ5"/>
<accession>A0A0U5AZJ5</accession>
<proteinExistence type="inferred from homology"/>
<protein>
    <recommendedName>
        <fullName evidence="5">Deoxyribodipyrimidine photo-lyase</fullName>
        <ecNumber evidence="4">4.1.99.3</ecNumber>
    </recommendedName>
    <alternativeName>
        <fullName evidence="12">DNA photolyase</fullName>
    </alternativeName>
</protein>
<dbReference type="InterPro" id="IPR052219">
    <property type="entry name" value="Photolyase_Class-2"/>
</dbReference>
<dbReference type="Gene3D" id="1.10.579.10">
    <property type="entry name" value="DNA Cyclobutane Dipyrimidine Photolyase, subunit A, domain 3"/>
    <property type="match status" value="1"/>
</dbReference>
<dbReference type="PROSITE" id="PS51645">
    <property type="entry name" value="PHR_CRY_ALPHA_BETA"/>
    <property type="match status" value="1"/>
</dbReference>
<dbReference type="InterPro" id="IPR006050">
    <property type="entry name" value="DNA_photolyase_N"/>
</dbReference>
<comment type="similarity">
    <text evidence="3">Belongs to the DNA photolyase class-2 family.</text>
</comment>
<dbReference type="GO" id="GO:0003677">
    <property type="term" value="F:DNA binding"/>
    <property type="evidence" value="ECO:0007669"/>
    <property type="project" value="UniProtKB-KW"/>
</dbReference>
<dbReference type="STRING" id="1653476.THC_0770"/>
<keyword evidence="6" id="KW-0285">Flavoprotein</keyword>
<organism evidence="15 16">
    <name type="scientific">Caldimicrobium thiodismutans</name>
    <dbReference type="NCBI Taxonomy" id="1653476"/>
    <lineage>
        <taxon>Bacteria</taxon>
        <taxon>Pseudomonadati</taxon>
        <taxon>Thermodesulfobacteriota</taxon>
        <taxon>Thermodesulfobacteria</taxon>
        <taxon>Thermodesulfobacteriales</taxon>
        <taxon>Thermodesulfobacteriaceae</taxon>
        <taxon>Caldimicrobium</taxon>
    </lineage>
</organism>
<keyword evidence="9" id="KW-0238">DNA-binding</keyword>
<dbReference type="InterPro" id="IPR036155">
    <property type="entry name" value="Crypto/Photolyase_N_sf"/>
</dbReference>
<evidence type="ECO:0000256" key="6">
    <source>
        <dbReference type="ARBA" id="ARBA00022630"/>
    </source>
</evidence>
<evidence type="ECO:0000256" key="10">
    <source>
        <dbReference type="ARBA" id="ARBA00023204"/>
    </source>
</evidence>
<evidence type="ECO:0000256" key="1">
    <source>
        <dbReference type="ARBA" id="ARBA00001932"/>
    </source>
</evidence>
<dbReference type="InterPro" id="IPR014729">
    <property type="entry name" value="Rossmann-like_a/b/a_fold"/>
</dbReference>
<keyword evidence="16" id="KW-1185">Reference proteome</keyword>
<evidence type="ECO:0000256" key="7">
    <source>
        <dbReference type="ARBA" id="ARBA00022763"/>
    </source>
</evidence>
<dbReference type="FunFam" id="1.10.579.10:FF:000002">
    <property type="entry name" value="Deoxyribodipyrimidine photolyase"/>
    <property type="match status" value="1"/>
</dbReference>
<dbReference type="Gene3D" id="1.25.40.80">
    <property type="match status" value="1"/>
</dbReference>
<evidence type="ECO:0000256" key="5">
    <source>
        <dbReference type="ARBA" id="ARBA00014046"/>
    </source>
</evidence>
<dbReference type="GO" id="GO:0003904">
    <property type="term" value="F:deoxyribodipyrimidine photo-lyase activity"/>
    <property type="evidence" value="ECO:0007669"/>
    <property type="project" value="UniProtKB-EC"/>
</dbReference>
<keyword evidence="11 15" id="KW-0456">Lyase</keyword>
<evidence type="ECO:0000256" key="13">
    <source>
        <dbReference type="ARBA" id="ARBA00033999"/>
    </source>
</evidence>
<dbReference type="PATRIC" id="fig|1653476.3.peg.798"/>
<evidence type="ECO:0000256" key="8">
    <source>
        <dbReference type="ARBA" id="ARBA00022827"/>
    </source>
</evidence>
<evidence type="ECO:0000259" key="14">
    <source>
        <dbReference type="PROSITE" id="PS51645"/>
    </source>
</evidence>
<dbReference type="EMBL" id="AP014945">
    <property type="protein sequence ID" value="BAU23161.1"/>
    <property type="molecule type" value="Genomic_DNA"/>
</dbReference>
<dbReference type="SUPFAM" id="SSF48173">
    <property type="entry name" value="Cryptochrome/photolyase FAD-binding domain"/>
    <property type="match status" value="1"/>
</dbReference>
<evidence type="ECO:0000256" key="3">
    <source>
        <dbReference type="ARBA" id="ARBA00006409"/>
    </source>
</evidence>
<evidence type="ECO:0000313" key="15">
    <source>
        <dbReference type="EMBL" id="BAU23161.1"/>
    </source>
</evidence>
<keyword evidence="8" id="KW-0274">FAD</keyword>
<dbReference type="PANTHER" id="PTHR10211:SF0">
    <property type="entry name" value="DEOXYRIBODIPYRIMIDINE PHOTO-LYASE"/>
    <property type="match status" value="1"/>
</dbReference>
<sequence length="458" mass="54280">MENKRYIYLNKGVALHGDYVLYVPLASHRVSYNFTLKKAIEEATSFKKPLLILYPLYKNFVTSTQSHIIFLFEGLLDFERDLKRYNLELIVKVGDPFSVVSAASKRAVLIVTDFPYLKGERFFIERIAKITQKPMILVEGNVLVPVTFISQKEELYARNLRPKILKNWINFFEDFTLPEAPFGSYEMDEECLNIEELLKKEHKLLELCRDLEVDLRVPPVREHFQGGYSEAIKKLEVFVREKLPYYRELRSEPGYECESNLSPYLRYGQISPIEILKKIFEVRLMTDDNVKSFFNELVVWRELARNFCLYNDNYDSFSGLPEWARKTLISHMKDPREKKYTLTELEKAEVDNIYWRASQIELLRKGKIHNYMRMYWCKRLLFWTDTPENAFKIALYLNNKYALDGEDPNTYLGVAWCFGAFDHPFTEREILGKVRPFSEFALKRKKSLSLYLKKWLSS</sequence>
<dbReference type="GO" id="GO:0000719">
    <property type="term" value="P:photoreactive repair"/>
    <property type="evidence" value="ECO:0007669"/>
    <property type="project" value="TreeGrafter"/>
</dbReference>
<feature type="domain" description="Photolyase/cryptochrome alpha/beta" evidence="14">
    <location>
        <begin position="18"/>
        <end position="146"/>
    </location>
</feature>
<keyword evidence="7" id="KW-0227">DNA damage</keyword>
<comment type="catalytic activity">
    <reaction evidence="13">
        <text>cyclobutadipyrimidine (in DNA) = 2 pyrimidine residues (in DNA).</text>
        <dbReference type="EC" id="4.1.99.3"/>
    </reaction>
</comment>
<gene>
    <name evidence="15" type="ORF">THC_0770</name>
</gene>
<name>A0A0U5AZJ5_9BACT</name>
<reference evidence="16" key="2">
    <citation type="journal article" date="2016" name="Int. J. Syst. Evol. Microbiol.">
        <title>Caldimicrobium thiodismutans sp. nov., a sulfur-disproportionating bacterium isolated from a hot spring.</title>
        <authorList>
            <person name="Kojima H."/>
            <person name="Umezawa K."/>
            <person name="Fukui M."/>
        </authorList>
    </citation>
    <scope>NUCLEOTIDE SEQUENCE [LARGE SCALE GENOMIC DNA]</scope>
    <source>
        <strain evidence="16">TF1</strain>
    </source>
</reference>
<evidence type="ECO:0000256" key="9">
    <source>
        <dbReference type="ARBA" id="ARBA00023125"/>
    </source>
</evidence>
<evidence type="ECO:0000256" key="11">
    <source>
        <dbReference type="ARBA" id="ARBA00023239"/>
    </source>
</evidence>
<dbReference type="Proteomes" id="UP000068196">
    <property type="component" value="Chromosome"/>
</dbReference>
<dbReference type="InterPro" id="IPR036134">
    <property type="entry name" value="Crypto/Photolyase_FAD-like_sf"/>
</dbReference>
<dbReference type="Gene3D" id="3.40.50.620">
    <property type="entry name" value="HUPs"/>
    <property type="match status" value="1"/>
</dbReference>
<dbReference type="EC" id="4.1.99.3" evidence="4"/>
<evidence type="ECO:0000256" key="12">
    <source>
        <dbReference type="ARBA" id="ARBA00031671"/>
    </source>
</evidence>
<evidence type="ECO:0000256" key="2">
    <source>
        <dbReference type="ARBA" id="ARBA00001974"/>
    </source>
</evidence>
<comment type="cofactor">
    <cofactor evidence="2">
        <name>FAD</name>
        <dbReference type="ChEBI" id="CHEBI:57692"/>
    </cofactor>
</comment>
<dbReference type="Pfam" id="PF00875">
    <property type="entry name" value="DNA_photolyase"/>
    <property type="match status" value="1"/>
</dbReference>
<dbReference type="PANTHER" id="PTHR10211">
    <property type="entry name" value="DEOXYRIBODIPYRIMIDINE PHOTOLYASE"/>
    <property type="match status" value="1"/>
</dbReference>
<comment type="cofactor">
    <cofactor evidence="1">
        <name>(6R)-5,10-methylene-5,6,7,8-tetrahydrofolate</name>
        <dbReference type="ChEBI" id="CHEBI:15636"/>
    </cofactor>
</comment>
<dbReference type="KEGG" id="cthi:THC_0770"/>
<keyword evidence="10" id="KW-0234">DNA repair</keyword>
<reference evidence="15 16" key="1">
    <citation type="journal article" date="2016" name="Int. J. Syst. Evol. Microbiol.">
        <title>Caldimicrobium thiodismutans sp. nov., a sulfur-disproportionating bacterium isolated from a hot spring, and emended description of the genus Caldimicrobium.</title>
        <authorList>
            <person name="Kojima H."/>
            <person name="Umezawa K."/>
            <person name="Fukui M."/>
        </authorList>
    </citation>
    <scope>NUCLEOTIDE SEQUENCE [LARGE SCALE GENOMIC DNA]</scope>
    <source>
        <strain evidence="15 16">TF1</strain>
    </source>
</reference>
<evidence type="ECO:0000313" key="16">
    <source>
        <dbReference type="Proteomes" id="UP000068196"/>
    </source>
</evidence>
<dbReference type="SUPFAM" id="SSF52425">
    <property type="entry name" value="Cryptochrome/photolyase, N-terminal domain"/>
    <property type="match status" value="1"/>
</dbReference>